<dbReference type="GO" id="GO:0008817">
    <property type="term" value="F:corrinoid adenosyltransferase activity"/>
    <property type="evidence" value="ECO:0007669"/>
    <property type="project" value="UniProtKB-EC"/>
</dbReference>
<feature type="non-terminal residue" evidence="2">
    <location>
        <position position="1"/>
    </location>
</feature>
<reference evidence="2" key="1">
    <citation type="submission" date="2020-02" db="EMBL/GenBank/DDBJ databases">
        <authorList>
            <person name="Meier V. D."/>
        </authorList>
    </citation>
    <scope>NUCLEOTIDE SEQUENCE</scope>
    <source>
        <strain evidence="2">AVDCRST_MAG03</strain>
    </source>
</reference>
<feature type="region of interest" description="Disordered" evidence="1">
    <location>
        <begin position="1"/>
        <end position="193"/>
    </location>
</feature>
<keyword evidence="2" id="KW-0808">Transferase</keyword>
<organism evidence="2">
    <name type="scientific">uncultured Rubrobacteraceae bacterium</name>
    <dbReference type="NCBI Taxonomy" id="349277"/>
    <lineage>
        <taxon>Bacteria</taxon>
        <taxon>Bacillati</taxon>
        <taxon>Actinomycetota</taxon>
        <taxon>Rubrobacteria</taxon>
        <taxon>Rubrobacterales</taxon>
        <taxon>Rubrobacteraceae</taxon>
        <taxon>environmental samples</taxon>
    </lineage>
</organism>
<dbReference type="EMBL" id="CADCUT010000144">
    <property type="protein sequence ID" value="CAA9417452.1"/>
    <property type="molecule type" value="Genomic_DNA"/>
</dbReference>
<feature type="compositionally biased region" description="Basic residues" evidence="1">
    <location>
        <begin position="115"/>
        <end position="125"/>
    </location>
</feature>
<evidence type="ECO:0000313" key="2">
    <source>
        <dbReference type="EMBL" id="CAA9417452.1"/>
    </source>
</evidence>
<proteinExistence type="predicted"/>
<feature type="compositionally biased region" description="Basic and acidic residues" evidence="1">
    <location>
        <begin position="58"/>
        <end position="74"/>
    </location>
</feature>
<feature type="compositionally biased region" description="Basic residues" evidence="1">
    <location>
        <begin position="150"/>
        <end position="170"/>
    </location>
</feature>
<accession>A0A6J4PR30</accession>
<feature type="compositionally biased region" description="Low complexity" evidence="1">
    <location>
        <begin position="7"/>
        <end position="24"/>
    </location>
</feature>
<evidence type="ECO:0000256" key="1">
    <source>
        <dbReference type="SAM" id="MobiDB-lite"/>
    </source>
</evidence>
<sequence>ERGGDDAGAQGAEAQAQVEQGEAAPSREHGSREGQEHGVVWDHAQGLGPRLSHRRLPVRQERQVERRRAAGRRDSRQHRLVQAGRRLDLDGKGPRALRRPRPRGLGGGQAPPRRRDLRHAPPRRVHLPDEVRLGRYGRGRRGSEGPARLPARHRHRPRRPAGARRGRRPRERGQEGQAPDGRGLPGPEGHRVV</sequence>
<protein>
    <submittedName>
        <fullName evidence="2">Cob(I)alamin adenosyltransferase @ Cob(I)alamin adenosyltransferase, clustered with cobalamin synthesis</fullName>
        <ecNumber evidence="2">2.5.1.17</ecNumber>
    </submittedName>
</protein>
<feature type="non-terminal residue" evidence="2">
    <location>
        <position position="193"/>
    </location>
</feature>
<dbReference type="AlphaFoldDB" id="A0A6J4PR30"/>
<gene>
    <name evidence="2" type="ORF">AVDCRST_MAG03-2295</name>
</gene>
<feature type="compositionally biased region" description="Basic and acidic residues" evidence="1">
    <location>
        <begin position="25"/>
        <end position="40"/>
    </location>
</feature>
<dbReference type="EC" id="2.5.1.17" evidence="2"/>
<name>A0A6J4PR30_9ACTN</name>